<dbReference type="Pfam" id="PF03349">
    <property type="entry name" value="Toluene_X"/>
    <property type="match status" value="1"/>
</dbReference>
<keyword evidence="6" id="KW-0472">Membrane</keyword>
<evidence type="ECO:0000256" key="8">
    <source>
        <dbReference type="SAM" id="SignalP"/>
    </source>
</evidence>
<evidence type="ECO:0000256" key="4">
    <source>
        <dbReference type="ARBA" id="ARBA00022692"/>
    </source>
</evidence>
<dbReference type="EMBL" id="FNNB01000002">
    <property type="protein sequence ID" value="SDW45906.1"/>
    <property type="molecule type" value="Genomic_DNA"/>
</dbReference>
<comment type="subcellular location">
    <subcellularLocation>
        <location evidence="1">Cell outer membrane</location>
        <topology evidence="1">Multi-pass membrane protein</topology>
    </subcellularLocation>
</comment>
<keyword evidence="5 8" id="KW-0732">Signal</keyword>
<dbReference type="PANTHER" id="PTHR35093:SF8">
    <property type="entry name" value="OUTER MEMBRANE PROTEIN NMB0088-RELATED"/>
    <property type="match status" value="1"/>
</dbReference>
<keyword evidence="4" id="KW-0812">Transmembrane</keyword>
<evidence type="ECO:0000256" key="3">
    <source>
        <dbReference type="ARBA" id="ARBA00022452"/>
    </source>
</evidence>
<name>A0A1H2TPR7_9RHOB</name>
<keyword evidence="3" id="KW-1134">Transmembrane beta strand</keyword>
<dbReference type="Gene3D" id="2.40.160.60">
    <property type="entry name" value="Outer membrane protein transport protein (OMPP1/FadL/TodX)"/>
    <property type="match status" value="1"/>
</dbReference>
<protein>
    <submittedName>
        <fullName evidence="9">Long-chain fatty acid transport protein</fullName>
    </submittedName>
</protein>
<dbReference type="GO" id="GO:0015483">
    <property type="term" value="F:long-chain fatty acid transporting porin activity"/>
    <property type="evidence" value="ECO:0007669"/>
    <property type="project" value="TreeGrafter"/>
</dbReference>
<reference evidence="10" key="1">
    <citation type="submission" date="2016-10" db="EMBL/GenBank/DDBJ databases">
        <authorList>
            <person name="Varghese N."/>
            <person name="Submissions S."/>
        </authorList>
    </citation>
    <scope>NUCLEOTIDE SEQUENCE [LARGE SCALE GENOMIC DNA]</scope>
    <source>
        <strain evidence="10">DSM 10014</strain>
    </source>
</reference>
<dbReference type="RefSeq" id="WP_074634945.1">
    <property type="nucleotide sequence ID" value="NZ_FNNB01000002.1"/>
</dbReference>
<dbReference type="InterPro" id="IPR005017">
    <property type="entry name" value="OMPP1/FadL/TodX"/>
</dbReference>
<keyword evidence="7" id="KW-0998">Cell outer membrane</keyword>
<evidence type="ECO:0000313" key="10">
    <source>
        <dbReference type="Proteomes" id="UP000183076"/>
    </source>
</evidence>
<dbReference type="AlphaFoldDB" id="A0A1H2TPR7"/>
<evidence type="ECO:0000313" key="9">
    <source>
        <dbReference type="EMBL" id="SDW45906.1"/>
    </source>
</evidence>
<feature type="signal peptide" evidence="8">
    <location>
        <begin position="1"/>
        <end position="20"/>
    </location>
</feature>
<evidence type="ECO:0000256" key="1">
    <source>
        <dbReference type="ARBA" id="ARBA00004571"/>
    </source>
</evidence>
<dbReference type="PANTHER" id="PTHR35093">
    <property type="entry name" value="OUTER MEMBRANE PROTEIN NMB0088-RELATED"/>
    <property type="match status" value="1"/>
</dbReference>
<evidence type="ECO:0000256" key="7">
    <source>
        <dbReference type="ARBA" id="ARBA00023237"/>
    </source>
</evidence>
<organism evidence="9 10">
    <name type="scientific">Sulfitobacter pontiacus</name>
    <dbReference type="NCBI Taxonomy" id="60137"/>
    <lineage>
        <taxon>Bacteria</taxon>
        <taxon>Pseudomonadati</taxon>
        <taxon>Pseudomonadota</taxon>
        <taxon>Alphaproteobacteria</taxon>
        <taxon>Rhodobacterales</taxon>
        <taxon>Roseobacteraceae</taxon>
        <taxon>Sulfitobacter</taxon>
    </lineage>
</organism>
<gene>
    <name evidence="9" type="ORF">SAMN04488041_102246</name>
</gene>
<evidence type="ECO:0000256" key="2">
    <source>
        <dbReference type="ARBA" id="ARBA00008163"/>
    </source>
</evidence>
<evidence type="ECO:0000256" key="6">
    <source>
        <dbReference type="ARBA" id="ARBA00023136"/>
    </source>
</evidence>
<dbReference type="STRING" id="60137.SAMN04488041_102246"/>
<proteinExistence type="inferred from homology"/>
<dbReference type="Proteomes" id="UP000183076">
    <property type="component" value="Unassembled WGS sequence"/>
</dbReference>
<accession>A0A1H2TPR7</accession>
<feature type="chain" id="PRO_5010274384" evidence="8">
    <location>
        <begin position="21"/>
        <end position="373"/>
    </location>
</feature>
<comment type="similarity">
    <text evidence="2">Belongs to the OmpP1/FadL family.</text>
</comment>
<sequence length="373" mass="39665">MTYRVIAMAALLGSASTLHAGGLDRSGQDIGILFEDGNRFEFSFGRVSPSIDGTDVRGGGDTGNIAQDFNVIGGGLKYQYSDQLSFAVVVDEPFGSDVLYPAVPSSPSYGGTQATVDSFAITALARYKFNDSFSMHGGLRYQEVDATVALQGAGYGPLSGYRADFDSDGAVGYVIGAAFEKPDIAMRVALTYNSKITHDLSTLETSNGAPINPAGRTDTEVETPESLNLEFQTGVAADTLVFGSIRYARYSDTIVSPDVFNVLTRGASLTSIEDSTDYEIGVGRRFNDQWSGSIAIGYQRANGDDQVSPLAPTDGARYVSLGAKYQATSQFDVSLGVRYTELGDARATTQNTPQANFEDNSAVSVGVKFGYNF</sequence>
<dbReference type="SUPFAM" id="SSF56935">
    <property type="entry name" value="Porins"/>
    <property type="match status" value="1"/>
</dbReference>
<dbReference type="GO" id="GO:0009279">
    <property type="term" value="C:cell outer membrane"/>
    <property type="evidence" value="ECO:0007669"/>
    <property type="project" value="UniProtKB-SubCell"/>
</dbReference>
<evidence type="ECO:0000256" key="5">
    <source>
        <dbReference type="ARBA" id="ARBA00022729"/>
    </source>
</evidence>